<feature type="transmembrane region" description="Helical" evidence="2">
    <location>
        <begin position="91"/>
        <end position="111"/>
    </location>
</feature>
<keyword evidence="2" id="KW-1133">Transmembrane helix</keyword>
<evidence type="ECO:0000313" key="4">
    <source>
        <dbReference type="Proteomes" id="UP000478052"/>
    </source>
</evidence>
<dbReference type="EMBL" id="VUJU01002258">
    <property type="protein sequence ID" value="KAF0761951.1"/>
    <property type="molecule type" value="Genomic_DNA"/>
</dbReference>
<accession>A0A6G0YVU6</accession>
<dbReference type="AlphaFoldDB" id="A0A6G0YVU6"/>
<keyword evidence="4" id="KW-1185">Reference proteome</keyword>
<evidence type="ECO:0000256" key="1">
    <source>
        <dbReference type="SAM" id="MobiDB-lite"/>
    </source>
</evidence>
<feature type="non-terminal residue" evidence="3">
    <location>
        <position position="1"/>
    </location>
</feature>
<feature type="compositionally biased region" description="Low complexity" evidence="1">
    <location>
        <begin position="192"/>
        <end position="215"/>
    </location>
</feature>
<dbReference type="Proteomes" id="UP000478052">
    <property type="component" value="Unassembled WGS sequence"/>
</dbReference>
<comment type="caution">
    <text evidence="3">The sequence shown here is derived from an EMBL/GenBank/DDBJ whole genome shotgun (WGS) entry which is preliminary data.</text>
</comment>
<evidence type="ECO:0000313" key="3">
    <source>
        <dbReference type="EMBL" id="KAF0761951.1"/>
    </source>
</evidence>
<sequence>FADYAVDRTLDGRFSNRYSTRTRHNKSLYRQRDIALVCILYTSVRISWRGGGARRHMEKSDTSRKINDFYDVSSERREKKKPTRNRLMERFNVRYVYIFFFFPVFNAISYFRSAAAACYMDCVARPCAFRCVRASLVLCAMRARPVDRRRLRQQRRRPTIRTPDGLHAALSTAAPLPPQYPSRRSRTRAHALTHAQTHAQSHARTPVRPSTSRPQRSSSLFWYYLITPPDRPFPAGGYHPAPRPVHTATVAAPHRCVVCLSSVEVPSFTSSSPSSPSSRRGAVCDVQTSVARTRFSDGVLVNAQQLFAAAIARNVPPSVAHCSGSVTTLVTGVDTERQIPWLVLRRGPTAFGAAVFVRIDYGGSCRRRRHYLCCRFGLNSTGRRRRRRLRRRYRCSSSPLPPQCFTDDATSVSPVIDTKTFESRLLSENDRDFPYRQIDERVFRGLRAQPPSTPSPAERPLVVVCRVHDKTASSLILDLLKRPR</sequence>
<keyword evidence="2" id="KW-0812">Transmembrane</keyword>
<reference evidence="3 4" key="1">
    <citation type="submission" date="2019-08" db="EMBL/GenBank/DDBJ databases">
        <title>Whole genome of Aphis craccivora.</title>
        <authorList>
            <person name="Voronova N.V."/>
            <person name="Shulinski R.S."/>
            <person name="Bandarenka Y.V."/>
            <person name="Zhorov D.G."/>
            <person name="Warner D."/>
        </authorList>
    </citation>
    <scope>NUCLEOTIDE SEQUENCE [LARGE SCALE GENOMIC DNA]</scope>
    <source>
        <strain evidence="3">180601</strain>
        <tissue evidence="3">Whole Body</tissue>
    </source>
</reference>
<evidence type="ECO:0000256" key="2">
    <source>
        <dbReference type="SAM" id="Phobius"/>
    </source>
</evidence>
<proteinExistence type="predicted"/>
<gene>
    <name evidence="3" type="ORF">FWK35_00011256</name>
</gene>
<protein>
    <submittedName>
        <fullName evidence="3">Uncharacterized protein</fullName>
    </submittedName>
</protein>
<name>A0A6G0YVU6_APHCR</name>
<feature type="region of interest" description="Disordered" evidence="1">
    <location>
        <begin position="171"/>
        <end position="215"/>
    </location>
</feature>
<keyword evidence="2" id="KW-0472">Membrane</keyword>
<organism evidence="3 4">
    <name type="scientific">Aphis craccivora</name>
    <name type="common">Cowpea aphid</name>
    <dbReference type="NCBI Taxonomy" id="307492"/>
    <lineage>
        <taxon>Eukaryota</taxon>
        <taxon>Metazoa</taxon>
        <taxon>Ecdysozoa</taxon>
        <taxon>Arthropoda</taxon>
        <taxon>Hexapoda</taxon>
        <taxon>Insecta</taxon>
        <taxon>Pterygota</taxon>
        <taxon>Neoptera</taxon>
        <taxon>Paraneoptera</taxon>
        <taxon>Hemiptera</taxon>
        <taxon>Sternorrhyncha</taxon>
        <taxon>Aphidomorpha</taxon>
        <taxon>Aphidoidea</taxon>
        <taxon>Aphididae</taxon>
        <taxon>Aphidini</taxon>
        <taxon>Aphis</taxon>
        <taxon>Aphis</taxon>
    </lineage>
</organism>